<dbReference type="InterPro" id="IPR013216">
    <property type="entry name" value="Methyltransf_11"/>
</dbReference>
<accession>A0A6J4K102</accession>
<protein>
    <recommendedName>
        <fullName evidence="1">Methyltransferase type 11 domain-containing protein</fullName>
    </recommendedName>
</protein>
<name>A0A6J4K102_9ACTN</name>
<dbReference type="InterPro" id="IPR029063">
    <property type="entry name" value="SAM-dependent_MTases_sf"/>
</dbReference>
<sequence length="275" mass="28343">MTGVAGAAGLGCRTAASPERGRLLRIEEVPMAEIRRRRSVSATFLLDLLASQLRGLDPTGAPLEVVDLGGGTGGVATALAGHGHRVTVIDPSPDALASLERRTAEAGLEGRIRARQGDAADLIDVVGERSVDVVVCHRVLEVVESPADALSAVAAVLRPAGALSLLASQRKAAVLGHALAGHIALARRAWEDHRRFDYDGLVALLADAGFTVQSSHGIGALADHVAESVLDAEPGAFAALTALEAEISEDPAFRALAPQVHLFARVGLSTPAAVD</sequence>
<dbReference type="GO" id="GO:0008757">
    <property type="term" value="F:S-adenosylmethionine-dependent methyltransferase activity"/>
    <property type="evidence" value="ECO:0007669"/>
    <property type="project" value="InterPro"/>
</dbReference>
<dbReference type="Pfam" id="PF08241">
    <property type="entry name" value="Methyltransf_11"/>
    <property type="match status" value="1"/>
</dbReference>
<dbReference type="Gene3D" id="3.40.50.150">
    <property type="entry name" value="Vaccinia Virus protein VP39"/>
    <property type="match status" value="1"/>
</dbReference>
<gene>
    <name evidence="2" type="ORF">AVDCRST_MAG61-373</name>
</gene>
<dbReference type="EMBL" id="CADCTT010000041">
    <property type="protein sequence ID" value="CAA9292313.1"/>
    <property type="molecule type" value="Genomic_DNA"/>
</dbReference>
<proteinExistence type="predicted"/>
<feature type="domain" description="Methyltransferase type 11" evidence="1">
    <location>
        <begin position="66"/>
        <end position="164"/>
    </location>
</feature>
<reference evidence="2" key="1">
    <citation type="submission" date="2020-02" db="EMBL/GenBank/DDBJ databases">
        <authorList>
            <person name="Meier V. D."/>
        </authorList>
    </citation>
    <scope>NUCLEOTIDE SEQUENCE</scope>
    <source>
        <strain evidence="2">AVDCRST_MAG61</strain>
    </source>
</reference>
<dbReference type="CDD" id="cd02440">
    <property type="entry name" value="AdoMet_MTases"/>
    <property type="match status" value="1"/>
</dbReference>
<organism evidence="2">
    <name type="scientific">uncultured Friedmanniella sp</name>
    <dbReference type="NCBI Taxonomy" id="335381"/>
    <lineage>
        <taxon>Bacteria</taxon>
        <taxon>Bacillati</taxon>
        <taxon>Actinomycetota</taxon>
        <taxon>Actinomycetes</taxon>
        <taxon>Propionibacteriales</taxon>
        <taxon>Nocardioidaceae</taxon>
        <taxon>Friedmanniella</taxon>
        <taxon>environmental samples</taxon>
    </lineage>
</organism>
<evidence type="ECO:0000259" key="1">
    <source>
        <dbReference type="Pfam" id="PF08241"/>
    </source>
</evidence>
<dbReference type="PANTHER" id="PTHR43861">
    <property type="entry name" value="TRANS-ACONITATE 2-METHYLTRANSFERASE-RELATED"/>
    <property type="match status" value="1"/>
</dbReference>
<dbReference type="SUPFAM" id="SSF53335">
    <property type="entry name" value="S-adenosyl-L-methionine-dependent methyltransferases"/>
    <property type="match status" value="1"/>
</dbReference>
<evidence type="ECO:0000313" key="2">
    <source>
        <dbReference type="EMBL" id="CAA9292313.1"/>
    </source>
</evidence>
<dbReference type="AlphaFoldDB" id="A0A6J4K102"/>